<protein>
    <submittedName>
        <fullName evidence="1">Uncharacterized protein</fullName>
    </submittedName>
</protein>
<accession>A0A6J5XQ95</accession>
<reference evidence="2" key="1">
    <citation type="journal article" date="2020" name="Genome Biol.">
        <title>Gamete binning: chromosome-level and haplotype-resolved genome assembly enabled by high-throughput single-cell sequencing of gamete genomes.</title>
        <authorList>
            <person name="Campoy J.A."/>
            <person name="Sun H."/>
            <person name="Goel M."/>
            <person name="Jiao W.-B."/>
            <person name="Folz-Donahue K."/>
            <person name="Wang N."/>
            <person name="Rubio M."/>
            <person name="Liu C."/>
            <person name="Kukat C."/>
            <person name="Ruiz D."/>
            <person name="Huettel B."/>
            <person name="Schneeberger K."/>
        </authorList>
    </citation>
    <scope>NUCLEOTIDE SEQUENCE [LARGE SCALE GENOMIC DNA]</scope>
    <source>
        <strain evidence="2">cv. Rojo Pasion</strain>
    </source>
</reference>
<keyword evidence="2" id="KW-1185">Reference proteome</keyword>
<dbReference type="AlphaFoldDB" id="A0A6J5XQ95"/>
<name>A0A6J5XQ95_PRUAR</name>
<organism evidence="1 2">
    <name type="scientific">Prunus armeniaca</name>
    <name type="common">Apricot</name>
    <name type="synonym">Armeniaca vulgaris</name>
    <dbReference type="NCBI Taxonomy" id="36596"/>
    <lineage>
        <taxon>Eukaryota</taxon>
        <taxon>Viridiplantae</taxon>
        <taxon>Streptophyta</taxon>
        <taxon>Embryophyta</taxon>
        <taxon>Tracheophyta</taxon>
        <taxon>Spermatophyta</taxon>
        <taxon>Magnoliopsida</taxon>
        <taxon>eudicotyledons</taxon>
        <taxon>Gunneridae</taxon>
        <taxon>Pentapetalae</taxon>
        <taxon>rosids</taxon>
        <taxon>fabids</taxon>
        <taxon>Rosales</taxon>
        <taxon>Rosaceae</taxon>
        <taxon>Amygdaloideae</taxon>
        <taxon>Amygdaleae</taxon>
        <taxon>Prunus</taxon>
    </lineage>
</organism>
<proteinExistence type="predicted"/>
<evidence type="ECO:0000313" key="1">
    <source>
        <dbReference type="EMBL" id="CAB4313328.1"/>
    </source>
</evidence>
<dbReference type="EMBL" id="CAEKKB010000006">
    <property type="protein sequence ID" value="CAB4313328.1"/>
    <property type="molecule type" value="Genomic_DNA"/>
</dbReference>
<gene>
    <name evidence="1" type="ORF">ORAREDHAP_LOCUS36202</name>
</gene>
<evidence type="ECO:0000313" key="2">
    <source>
        <dbReference type="Proteomes" id="UP000507245"/>
    </source>
</evidence>
<sequence length="82" mass="9341">MPSQDLWVKTRNPTIKLLVYHKQAGRPKKSRMRGIYEIPKEYVAKKGIMQLIVVEMIEKGKLAIHKGQGKLEIGEVEGQGKL</sequence>
<dbReference type="Proteomes" id="UP000507245">
    <property type="component" value="Unassembled WGS sequence"/>
</dbReference>